<reference evidence="2" key="1">
    <citation type="submission" date="2016-05" db="EMBL/GenBank/DDBJ databases">
        <title>Polynucleobacter sp. QLW-P1FAT50C-4 genome.</title>
        <authorList>
            <person name="Hahn M.W."/>
        </authorList>
    </citation>
    <scope>NUCLEOTIDE SEQUENCE [LARGE SCALE GENOMIC DNA]</scope>
    <source>
        <strain evidence="2">QLW-P1FAT50C-4</strain>
    </source>
</reference>
<protein>
    <recommendedName>
        <fullName evidence="3">Lipoprotein</fullName>
    </recommendedName>
</protein>
<dbReference type="STRING" id="1743168.A8O14_03015"/>
<gene>
    <name evidence="1" type="ORF">A8O14_03015</name>
</gene>
<dbReference type="OrthoDB" id="574237at2"/>
<evidence type="ECO:0000313" key="2">
    <source>
        <dbReference type="Proteomes" id="UP000078463"/>
    </source>
</evidence>
<organism evidence="1 2">
    <name type="scientific">Polynucleobacter wuianus</name>
    <dbReference type="NCBI Taxonomy" id="1743168"/>
    <lineage>
        <taxon>Bacteria</taxon>
        <taxon>Pseudomonadati</taxon>
        <taxon>Pseudomonadota</taxon>
        <taxon>Betaproteobacteria</taxon>
        <taxon>Burkholderiales</taxon>
        <taxon>Burkholderiaceae</taxon>
        <taxon>Polynucleobacter</taxon>
    </lineage>
</organism>
<accession>A0A191UE37</accession>
<dbReference type="Proteomes" id="UP000078463">
    <property type="component" value="Chromosome"/>
</dbReference>
<sequence length="242" mass="28130">MATDFIQVRHLLRLFLLTLPVFLVGCISSQPFPQGINVGQPIPQPVVRAPKAGQEWVYQVRNVFNQEVVDTVTERVVSVGAEIRISRSGVKAGPLPDEIQSPWGYLVQDPHWSTPQKFQPAIPAWPVTLQLGFDKFYKTSYQVPGYPDKNYYWGLDMTAIAWEQIQVPAGKFLALRYHNEAPYFQSDDLFRVQNIRDEDVWFSPEIGRWVIRRSSGQYITLGVSWFNPYWEDFYQWELVSWK</sequence>
<dbReference type="EMBL" id="CP015922">
    <property type="protein sequence ID" value="ANI99155.1"/>
    <property type="molecule type" value="Genomic_DNA"/>
</dbReference>
<proteinExistence type="predicted"/>
<keyword evidence="2" id="KW-1185">Reference proteome</keyword>
<evidence type="ECO:0000313" key="1">
    <source>
        <dbReference type="EMBL" id="ANI99155.1"/>
    </source>
</evidence>
<dbReference type="KEGG" id="pwu:A8O14_03015"/>
<evidence type="ECO:0008006" key="3">
    <source>
        <dbReference type="Google" id="ProtNLM"/>
    </source>
</evidence>
<dbReference type="AlphaFoldDB" id="A0A191UE37"/>
<name>A0A191UE37_9BURK</name>
<dbReference type="RefSeq" id="WP_068948160.1">
    <property type="nucleotide sequence ID" value="NZ_CP015922.1"/>
</dbReference>